<feature type="transmembrane region" description="Helical" evidence="10">
    <location>
        <begin position="72"/>
        <end position="90"/>
    </location>
</feature>
<comment type="catalytic activity">
    <reaction evidence="10">
        <text>a very-long-chain acyl-CoA + malonyl-CoA + H(+) = a very-long-chain 3-oxoacyl-CoA + CO2 + CoA</text>
        <dbReference type="Rhea" id="RHEA:32727"/>
        <dbReference type="ChEBI" id="CHEBI:15378"/>
        <dbReference type="ChEBI" id="CHEBI:16526"/>
        <dbReference type="ChEBI" id="CHEBI:57287"/>
        <dbReference type="ChEBI" id="CHEBI:57384"/>
        <dbReference type="ChEBI" id="CHEBI:90725"/>
        <dbReference type="ChEBI" id="CHEBI:90736"/>
        <dbReference type="EC" id="2.3.1.199"/>
    </reaction>
</comment>
<proteinExistence type="inferred from homology"/>
<keyword evidence="7 10" id="KW-0443">Lipid metabolism</keyword>
<dbReference type="PROSITE" id="PS01188">
    <property type="entry name" value="ELO"/>
    <property type="match status" value="1"/>
</dbReference>
<feature type="transmembrane region" description="Helical" evidence="10">
    <location>
        <begin position="216"/>
        <end position="235"/>
    </location>
</feature>
<dbReference type="GO" id="GO:0034626">
    <property type="term" value="P:fatty acid elongation, polyunsaturated fatty acid"/>
    <property type="evidence" value="ECO:0007669"/>
    <property type="project" value="TreeGrafter"/>
</dbReference>
<dbReference type="PANTHER" id="PTHR11157">
    <property type="entry name" value="FATTY ACID ACYL TRANSFERASE-RELATED"/>
    <property type="match status" value="1"/>
</dbReference>
<feature type="transmembrane region" description="Helical" evidence="10">
    <location>
        <begin position="111"/>
        <end position="132"/>
    </location>
</feature>
<evidence type="ECO:0000256" key="7">
    <source>
        <dbReference type="ARBA" id="ARBA00023098"/>
    </source>
</evidence>
<keyword evidence="4 10" id="KW-0812">Transmembrane</keyword>
<gene>
    <name evidence="12" type="primary">Elovl7_0</name>
    <name evidence="11" type="synonym">Elovl7_2</name>
    <name evidence="12" type="ORF">g.10364</name>
    <name evidence="11" type="ORF">g.10365</name>
</gene>
<keyword evidence="9 10" id="KW-0275">Fatty acid biosynthesis</keyword>
<dbReference type="GO" id="GO:0042761">
    <property type="term" value="P:very long-chain fatty acid biosynthetic process"/>
    <property type="evidence" value="ECO:0007669"/>
    <property type="project" value="TreeGrafter"/>
</dbReference>
<evidence type="ECO:0000256" key="9">
    <source>
        <dbReference type="ARBA" id="ARBA00023160"/>
    </source>
</evidence>
<keyword evidence="5 10" id="KW-0276">Fatty acid metabolism</keyword>
<feature type="transmembrane region" description="Helical" evidence="10">
    <location>
        <begin position="40"/>
        <end position="57"/>
    </location>
</feature>
<dbReference type="GO" id="GO:0009922">
    <property type="term" value="F:fatty acid elongase activity"/>
    <property type="evidence" value="ECO:0007669"/>
    <property type="project" value="UniProtKB-EC"/>
</dbReference>
<evidence type="ECO:0000256" key="1">
    <source>
        <dbReference type="ARBA" id="ARBA00004141"/>
    </source>
</evidence>
<keyword evidence="8 10" id="KW-0472">Membrane</keyword>
<feature type="transmembrane region" description="Helical" evidence="10">
    <location>
        <begin position="163"/>
        <end position="181"/>
    </location>
</feature>
<feature type="transmembrane region" description="Helical" evidence="10">
    <location>
        <begin position="278"/>
        <end position="302"/>
    </location>
</feature>
<comment type="similarity">
    <text evidence="10">Belongs to the ELO family.</text>
</comment>
<keyword evidence="6 10" id="KW-1133">Transmembrane helix</keyword>
<dbReference type="EMBL" id="GBXI01015069">
    <property type="protein sequence ID" value="JAC99222.1"/>
    <property type="molecule type" value="Transcribed_RNA"/>
</dbReference>
<evidence type="ECO:0000256" key="10">
    <source>
        <dbReference type="RuleBase" id="RU361115"/>
    </source>
</evidence>
<feature type="transmembrane region" description="Helical" evidence="10">
    <location>
        <begin position="255"/>
        <end position="272"/>
    </location>
</feature>
<dbReference type="EC" id="2.3.1.199" evidence="10"/>
<evidence type="ECO:0000256" key="6">
    <source>
        <dbReference type="ARBA" id="ARBA00022989"/>
    </source>
</evidence>
<dbReference type="InterPro" id="IPR030457">
    <property type="entry name" value="ELO_CS"/>
</dbReference>
<reference evidence="12" key="2">
    <citation type="journal article" date="2015" name="Gigascience">
        <title>Reconstructing a comprehensive transcriptome assembly of a white-pupal translocated strain of the pest fruit fly Bactrocera cucurbitae.</title>
        <authorList>
            <person name="Sim S.B."/>
            <person name="Calla B."/>
            <person name="Hall B."/>
            <person name="DeRego T."/>
            <person name="Geib S.M."/>
        </authorList>
    </citation>
    <scope>NUCLEOTIDE SEQUENCE</scope>
</reference>
<evidence type="ECO:0000256" key="4">
    <source>
        <dbReference type="ARBA" id="ARBA00022692"/>
    </source>
</evidence>
<evidence type="ECO:0000313" key="12">
    <source>
        <dbReference type="EMBL" id="JAC99222.1"/>
    </source>
</evidence>
<sequence>NIKLEAQYNSTKASSVFRSGLSLVCELFQKICLILKSSGNILNATMFFLLQLIWDYLREFDDKYRDRRSENYFLFSPLQVTLTLVAYYVFVKHLGPKLMENRAAFDLKYVLLVYNAAQVLINSGSLIMASYYTWLHKPYDRLTCMMPVMDSNVVGMIELRYSYIYYLLKVFDLADTVFFVLRKRYNQVSFLHVYHHIMITVATFIYLRYLPGGHGAVLALLNLAVHAIMYFYYLISVLRPELKQSLWWKKHITHAQIVQFVILFVHFGRALFDRTCLYPTVALFFGTTQAAIMLVLFCDFYYKAYLLPNKRKLVKK</sequence>
<name>A0A0A1WLD9_ZEUCU</name>
<evidence type="ECO:0000256" key="2">
    <source>
        <dbReference type="ARBA" id="ARBA00022516"/>
    </source>
</evidence>
<dbReference type="EMBL" id="GBXI01016113">
    <property type="protein sequence ID" value="JAC98178.1"/>
    <property type="molecule type" value="Transcribed_RNA"/>
</dbReference>
<evidence type="ECO:0000313" key="11">
    <source>
        <dbReference type="EMBL" id="JAC98178.1"/>
    </source>
</evidence>
<reference evidence="12" key="1">
    <citation type="submission" date="2014-11" db="EMBL/GenBank/DDBJ databases">
        <authorList>
            <person name="Geib S."/>
        </authorList>
    </citation>
    <scope>NUCLEOTIDE SEQUENCE</scope>
</reference>
<dbReference type="GO" id="GO:0030148">
    <property type="term" value="P:sphingolipid biosynthetic process"/>
    <property type="evidence" value="ECO:0007669"/>
    <property type="project" value="TreeGrafter"/>
</dbReference>
<accession>A0A0A1WLD9</accession>
<protein>
    <recommendedName>
        <fullName evidence="10">Elongation of very long chain fatty acids protein</fullName>
        <ecNumber evidence="10">2.3.1.199</ecNumber>
    </recommendedName>
    <alternativeName>
        <fullName evidence="10">Very-long-chain 3-oxoacyl-CoA synthase</fullName>
    </alternativeName>
</protein>
<dbReference type="GO" id="GO:0005789">
    <property type="term" value="C:endoplasmic reticulum membrane"/>
    <property type="evidence" value="ECO:0007669"/>
    <property type="project" value="TreeGrafter"/>
</dbReference>
<dbReference type="AlphaFoldDB" id="A0A0A1WLD9"/>
<feature type="transmembrane region" description="Helical" evidence="10">
    <location>
        <begin position="193"/>
        <end position="210"/>
    </location>
</feature>
<evidence type="ECO:0000256" key="8">
    <source>
        <dbReference type="ARBA" id="ARBA00023136"/>
    </source>
</evidence>
<dbReference type="GO" id="GO:0034625">
    <property type="term" value="P:fatty acid elongation, monounsaturated fatty acid"/>
    <property type="evidence" value="ECO:0007669"/>
    <property type="project" value="TreeGrafter"/>
</dbReference>
<organism evidence="12">
    <name type="scientific">Zeugodacus cucurbitae</name>
    <name type="common">Melon fruit fly</name>
    <name type="synonym">Bactrocera cucurbitae</name>
    <dbReference type="NCBI Taxonomy" id="28588"/>
    <lineage>
        <taxon>Eukaryota</taxon>
        <taxon>Metazoa</taxon>
        <taxon>Ecdysozoa</taxon>
        <taxon>Arthropoda</taxon>
        <taxon>Hexapoda</taxon>
        <taxon>Insecta</taxon>
        <taxon>Pterygota</taxon>
        <taxon>Neoptera</taxon>
        <taxon>Endopterygota</taxon>
        <taxon>Diptera</taxon>
        <taxon>Brachycera</taxon>
        <taxon>Muscomorpha</taxon>
        <taxon>Tephritoidea</taxon>
        <taxon>Tephritidae</taxon>
        <taxon>Zeugodacus</taxon>
        <taxon>Zeugodacus</taxon>
    </lineage>
</organism>
<evidence type="ECO:0000256" key="5">
    <source>
        <dbReference type="ARBA" id="ARBA00022832"/>
    </source>
</evidence>
<keyword evidence="2 10" id="KW-0444">Lipid biosynthesis</keyword>
<dbReference type="GO" id="GO:0019367">
    <property type="term" value="P:fatty acid elongation, saturated fatty acid"/>
    <property type="evidence" value="ECO:0007669"/>
    <property type="project" value="TreeGrafter"/>
</dbReference>
<comment type="caution">
    <text evidence="10">Lacks conserved residue(s) required for the propagation of feature annotation.</text>
</comment>
<dbReference type="Pfam" id="PF01151">
    <property type="entry name" value="ELO"/>
    <property type="match status" value="1"/>
</dbReference>
<feature type="non-terminal residue" evidence="12">
    <location>
        <position position="1"/>
    </location>
</feature>
<dbReference type="InterPro" id="IPR002076">
    <property type="entry name" value="ELO_fam"/>
</dbReference>
<keyword evidence="3 10" id="KW-0808">Transferase</keyword>
<dbReference type="PANTHER" id="PTHR11157:SF116">
    <property type="entry name" value="ELONGATION OF VERY LONG CHAIN FATTY ACIDS PROTEIN-RELATED"/>
    <property type="match status" value="1"/>
</dbReference>
<evidence type="ECO:0000256" key="3">
    <source>
        <dbReference type="ARBA" id="ARBA00022679"/>
    </source>
</evidence>
<comment type="subcellular location">
    <subcellularLocation>
        <location evidence="1">Membrane</location>
        <topology evidence="1">Multi-pass membrane protein</topology>
    </subcellularLocation>
</comment>